<reference evidence="1" key="1">
    <citation type="submission" date="2025-08" db="UniProtKB">
        <authorList>
            <consortium name="Ensembl"/>
        </authorList>
    </citation>
    <scope>IDENTIFICATION</scope>
</reference>
<sequence>MGFCEASAKDNFNVDEIFLKLVDDILKKMPLDILRNELKKILKQRCCPKQILFKGILKRYILLYQRTYMYLPKHSVSL</sequence>
<dbReference type="Ensembl" id="ENSSVLT00005033371.1">
    <property type="protein sequence ID" value="ENSSVLP00005030047.1"/>
    <property type="gene ID" value="ENSSVLG00005023716.1"/>
</dbReference>
<dbReference type="AlphaFoldDB" id="A0A8D2DWL6"/>
<dbReference type="OrthoDB" id="8821495at2759"/>
<dbReference type="InterPro" id="IPR027417">
    <property type="entry name" value="P-loop_NTPase"/>
</dbReference>
<accession>A0A8D2DWL6</accession>
<evidence type="ECO:0000313" key="1">
    <source>
        <dbReference type="Ensembl" id="ENSSVLP00005030047.1"/>
    </source>
</evidence>
<reference evidence="1" key="2">
    <citation type="submission" date="2025-09" db="UniProtKB">
        <authorList>
            <consortium name="Ensembl"/>
        </authorList>
    </citation>
    <scope>IDENTIFICATION</scope>
</reference>
<evidence type="ECO:0000313" key="2">
    <source>
        <dbReference type="Proteomes" id="UP000694564"/>
    </source>
</evidence>
<dbReference type="Gene3D" id="3.40.50.300">
    <property type="entry name" value="P-loop containing nucleotide triphosphate hydrolases"/>
    <property type="match status" value="1"/>
</dbReference>
<dbReference type="Proteomes" id="UP000694564">
    <property type="component" value="Chromosome X"/>
</dbReference>
<protein>
    <submittedName>
        <fullName evidence="1">Uncharacterized protein</fullName>
    </submittedName>
</protein>
<proteinExistence type="predicted"/>
<keyword evidence="2" id="KW-1185">Reference proteome</keyword>
<organism evidence="1 2">
    <name type="scientific">Sciurus vulgaris</name>
    <name type="common">Eurasian red squirrel</name>
    <dbReference type="NCBI Taxonomy" id="55149"/>
    <lineage>
        <taxon>Eukaryota</taxon>
        <taxon>Metazoa</taxon>
        <taxon>Chordata</taxon>
        <taxon>Craniata</taxon>
        <taxon>Vertebrata</taxon>
        <taxon>Euteleostomi</taxon>
        <taxon>Mammalia</taxon>
        <taxon>Eutheria</taxon>
        <taxon>Euarchontoglires</taxon>
        <taxon>Glires</taxon>
        <taxon>Rodentia</taxon>
        <taxon>Sciuromorpha</taxon>
        <taxon>Sciuridae</taxon>
        <taxon>Sciurinae</taxon>
        <taxon>Sciurini</taxon>
        <taxon>Sciurus</taxon>
    </lineage>
</organism>
<name>A0A8D2DWL6_SCIVU</name>